<dbReference type="AlphaFoldDB" id="A0A067RET3"/>
<proteinExistence type="predicted"/>
<protein>
    <submittedName>
        <fullName evidence="1">Uncharacterized protein</fullName>
    </submittedName>
</protein>
<sequence length="143" mass="15941">MKSQGRGRRINCCSGVQAAHRQQLRPLVIEERPSSAVSNESYSGVASCSCGYGLCCSISSASTQTKPLPSCLQLPICTHLQRIHITLLHKLCCTLLIWLPKFRLCILISLCVCMKWQRNDNELATSTFVYKKALSIFINLHLS</sequence>
<dbReference type="EMBL" id="KK852508">
    <property type="protein sequence ID" value="KDR22401.1"/>
    <property type="molecule type" value="Genomic_DNA"/>
</dbReference>
<organism evidence="1 2">
    <name type="scientific">Zootermopsis nevadensis</name>
    <name type="common">Dampwood termite</name>
    <dbReference type="NCBI Taxonomy" id="136037"/>
    <lineage>
        <taxon>Eukaryota</taxon>
        <taxon>Metazoa</taxon>
        <taxon>Ecdysozoa</taxon>
        <taxon>Arthropoda</taxon>
        <taxon>Hexapoda</taxon>
        <taxon>Insecta</taxon>
        <taxon>Pterygota</taxon>
        <taxon>Neoptera</taxon>
        <taxon>Polyneoptera</taxon>
        <taxon>Dictyoptera</taxon>
        <taxon>Blattodea</taxon>
        <taxon>Blattoidea</taxon>
        <taxon>Termitoidae</taxon>
        <taxon>Termopsidae</taxon>
        <taxon>Zootermopsis</taxon>
    </lineage>
</organism>
<evidence type="ECO:0000313" key="1">
    <source>
        <dbReference type="EMBL" id="KDR22401.1"/>
    </source>
</evidence>
<name>A0A067RET3_ZOONE</name>
<dbReference type="InParanoid" id="A0A067RET3"/>
<keyword evidence="2" id="KW-1185">Reference proteome</keyword>
<dbReference type="Proteomes" id="UP000027135">
    <property type="component" value="Unassembled WGS sequence"/>
</dbReference>
<reference evidence="1 2" key="1">
    <citation type="journal article" date="2014" name="Nat. Commun.">
        <title>Molecular traces of alternative social organization in a termite genome.</title>
        <authorList>
            <person name="Terrapon N."/>
            <person name="Li C."/>
            <person name="Robertson H.M."/>
            <person name="Ji L."/>
            <person name="Meng X."/>
            <person name="Booth W."/>
            <person name="Chen Z."/>
            <person name="Childers C.P."/>
            <person name="Glastad K.M."/>
            <person name="Gokhale K."/>
            <person name="Gowin J."/>
            <person name="Gronenberg W."/>
            <person name="Hermansen R.A."/>
            <person name="Hu H."/>
            <person name="Hunt B.G."/>
            <person name="Huylmans A.K."/>
            <person name="Khalil S.M."/>
            <person name="Mitchell R.D."/>
            <person name="Munoz-Torres M.C."/>
            <person name="Mustard J.A."/>
            <person name="Pan H."/>
            <person name="Reese J.T."/>
            <person name="Scharf M.E."/>
            <person name="Sun F."/>
            <person name="Vogel H."/>
            <person name="Xiao J."/>
            <person name="Yang W."/>
            <person name="Yang Z."/>
            <person name="Yang Z."/>
            <person name="Zhou J."/>
            <person name="Zhu J."/>
            <person name="Brent C.S."/>
            <person name="Elsik C.G."/>
            <person name="Goodisman M.A."/>
            <person name="Liberles D.A."/>
            <person name="Roe R.M."/>
            <person name="Vargo E.L."/>
            <person name="Vilcinskas A."/>
            <person name="Wang J."/>
            <person name="Bornberg-Bauer E."/>
            <person name="Korb J."/>
            <person name="Zhang G."/>
            <person name="Liebig J."/>
        </authorList>
    </citation>
    <scope>NUCLEOTIDE SEQUENCE [LARGE SCALE GENOMIC DNA]</scope>
    <source>
        <tissue evidence="1">Whole organism</tissue>
    </source>
</reference>
<gene>
    <name evidence="1" type="ORF">L798_02493</name>
</gene>
<evidence type="ECO:0000313" key="2">
    <source>
        <dbReference type="Proteomes" id="UP000027135"/>
    </source>
</evidence>
<accession>A0A067RET3</accession>